<feature type="transmembrane region" description="Helical" evidence="1">
    <location>
        <begin position="75"/>
        <end position="96"/>
    </location>
</feature>
<dbReference type="WBParaSite" id="PEQ_0000162401-mRNA-1">
    <property type="protein sequence ID" value="PEQ_0000162401-mRNA-1"/>
    <property type="gene ID" value="PEQ_0000162401"/>
</dbReference>
<keyword evidence="1" id="KW-0812">Transmembrane</keyword>
<feature type="domain" description="C2 NT-type" evidence="2">
    <location>
        <begin position="1"/>
        <end position="98"/>
    </location>
</feature>
<keyword evidence="3" id="KW-1185">Reference proteome</keyword>
<accession>A0A914R4T2</accession>
<sequence>RRRRVEGKKRKWEGSFADPCRGLIVWPTQTPDPLYVQTTLYGDTTTREYDDKEWTLVVEECTAKGKRRTIAAVNLNMRLFVQVFITMVAFVVSVGIEP</sequence>
<evidence type="ECO:0000256" key="1">
    <source>
        <dbReference type="SAM" id="Phobius"/>
    </source>
</evidence>
<organism evidence="3 4">
    <name type="scientific">Parascaris equorum</name>
    <name type="common">Equine roundworm</name>
    <dbReference type="NCBI Taxonomy" id="6256"/>
    <lineage>
        <taxon>Eukaryota</taxon>
        <taxon>Metazoa</taxon>
        <taxon>Ecdysozoa</taxon>
        <taxon>Nematoda</taxon>
        <taxon>Chromadorea</taxon>
        <taxon>Rhabditida</taxon>
        <taxon>Spirurina</taxon>
        <taxon>Ascaridomorpha</taxon>
        <taxon>Ascaridoidea</taxon>
        <taxon>Ascarididae</taxon>
        <taxon>Parascaris</taxon>
    </lineage>
</organism>
<evidence type="ECO:0000259" key="2">
    <source>
        <dbReference type="PROSITE" id="PS51840"/>
    </source>
</evidence>
<proteinExistence type="predicted"/>
<dbReference type="PROSITE" id="PS51840">
    <property type="entry name" value="C2_NT"/>
    <property type="match status" value="1"/>
</dbReference>
<reference evidence="4" key="1">
    <citation type="submission" date="2022-11" db="UniProtKB">
        <authorList>
            <consortium name="WormBaseParasite"/>
        </authorList>
    </citation>
    <scope>IDENTIFICATION</scope>
</reference>
<keyword evidence="1" id="KW-0472">Membrane</keyword>
<evidence type="ECO:0000313" key="4">
    <source>
        <dbReference type="WBParaSite" id="PEQ_0000162401-mRNA-1"/>
    </source>
</evidence>
<name>A0A914R4T2_PAREQ</name>
<dbReference type="Proteomes" id="UP000887564">
    <property type="component" value="Unplaced"/>
</dbReference>
<dbReference type="AlphaFoldDB" id="A0A914R4T2"/>
<keyword evidence="1" id="KW-1133">Transmembrane helix</keyword>
<evidence type="ECO:0000313" key="3">
    <source>
        <dbReference type="Proteomes" id="UP000887564"/>
    </source>
</evidence>
<dbReference type="InterPro" id="IPR019448">
    <property type="entry name" value="NT-C2"/>
</dbReference>
<protein>
    <submittedName>
        <fullName evidence="4">C2 NT-type domain-containing protein</fullName>
    </submittedName>
</protein>